<protein>
    <recommendedName>
        <fullName evidence="1">DUF4216 domain-containing protein</fullName>
    </recommendedName>
</protein>
<accession>A0AAE0B5G7</accession>
<organism evidence="2 3">
    <name type="scientific">Dipteronia sinensis</name>
    <dbReference type="NCBI Taxonomy" id="43782"/>
    <lineage>
        <taxon>Eukaryota</taxon>
        <taxon>Viridiplantae</taxon>
        <taxon>Streptophyta</taxon>
        <taxon>Embryophyta</taxon>
        <taxon>Tracheophyta</taxon>
        <taxon>Spermatophyta</taxon>
        <taxon>Magnoliopsida</taxon>
        <taxon>eudicotyledons</taxon>
        <taxon>Gunneridae</taxon>
        <taxon>Pentapetalae</taxon>
        <taxon>rosids</taxon>
        <taxon>malvids</taxon>
        <taxon>Sapindales</taxon>
        <taxon>Sapindaceae</taxon>
        <taxon>Hippocastanoideae</taxon>
        <taxon>Acereae</taxon>
        <taxon>Dipteronia</taxon>
    </lineage>
</organism>
<name>A0AAE0B5G7_9ROSI</name>
<evidence type="ECO:0000313" key="2">
    <source>
        <dbReference type="EMBL" id="KAK3230396.1"/>
    </source>
</evidence>
<evidence type="ECO:0000259" key="1">
    <source>
        <dbReference type="Pfam" id="PF13952"/>
    </source>
</evidence>
<feature type="domain" description="DUF4216" evidence="1">
    <location>
        <begin position="68"/>
        <end position="99"/>
    </location>
</feature>
<dbReference type="AlphaFoldDB" id="A0AAE0B5G7"/>
<dbReference type="InterPro" id="IPR025312">
    <property type="entry name" value="DUF4216"/>
</dbReference>
<comment type="caution">
    <text evidence="2">The sequence shown here is derived from an EMBL/GenBank/DDBJ whole genome shotgun (WGS) entry which is preliminary data.</text>
</comment>
<evidence type="ECO:0000313" key="3">
    <source>
        <dbReference type="Proteomes" id="UP001281410"/>
    </source>
</evidence>
<keyword evidence="3" id="KW-1185">Reference proteome</keyword>
<dbReference type="Pfam" id="PF13952">
    <property type="entry name" value="DUF4216"/>
    <property type="match status" value="1"/>
</dbReference>
<dbReference type="Proteomes" id="UP001281410">
    <property type="component" value="Unassembled WGS sequence"/>
</dbReference>
<reference evidence="2" key="1">
    <citation type="journal article" date="2023" name="Plant J.">
        <title>Genome sequences and population genomics provide insights into the demographic history, inbreeding, and mutation load of two 'living fossil' tree species of Dipteronia.</title>
        <authorList>
            <person name="Feng Y."/>
            <person name="Comes H.P."/>
            <person name="Chen J."/>
            <person name="Zhu S."/>
            <person name="Lu R."/>
            <person name="Zhang X."/>
            <person name="Li P."/>
            <person name="Qiu J."/>
            <person name="Olsen K.M."/>
            <person name="Qiu Y."/>
        </authorList>
    </citation>
    <scope>NUCLEOTIDE SEQUENCE</scope>
    <source>
        <strain evidence="2">NBL</strain>
    </source>
</reference>
<sequence length="207" mass="24350">MYSFESDYNKELERESCSNIPRRLEEQFPNWFKKRDHNGDGIDFYGILHNILELDYLFGPSSYLIPIKWYMDDPFVLAIQAHQVFYVDDYKLGANWKVVQKIQHRHLWDVPMNDGTGETTQSIDNVYQENESSDIQCVVEESLESCQFIRLDTNPDELDTNTMNKERQTSEVEVHEVHDVEEEDDTLINYCTDAEETSQIDNASDDE</sequence>
<proteinExistence type="predicted"/>
<gene>
    <name evidence="2" type="ORF">Dsin_002277</name>
</gene>
<dbReference type="EMBL" id="JANJYJ010000001">
    <property type="protein sequence ID" value="KAK3230396.1"/>
    <property type="molecule type" value="Genomic_DNA"/>
</dbReference>